<dbReference type="Proteomes" id="UP000501868">
    <property type="component" value="Chromosome"/>
</dbReference>
<dbReference type="GO" id="GO:0006508">
    <property type="term" value="P:proteolysis"/>
    <property type="evidence" value="ECO:0007669"/>
    <property type="project" value="UniProtKB-UniRule"/>
</dbReference>
<dbReference type="PIRSF" id="PIRSF006615">
    <property type="entry name" value="Zn_crbxpep_Taq"/>
    <property type="match status" value="1"/>
</dbReference>
<proteinExistence type="inferred from homology"/>
<name>A0A6H1P2U2_PRIMG</name>
<dbReference type="InterPro" id="IPR001333">
    <property type="entry name" value="Peptidase_M32_Taq"/>
</dbReference>
<gene>
    <name evidence="11" type="ORF">HFZ78_15230</name>
</gene>
<organism evidence="11 12">
    <name type="scientific">Priestia megaterium</name>
    <name type="common">Bacillus megaterium</name>
    <dbReference type="NCBI Taxonomy" id="1404"/>
    <lineage>
        <taxon>Bacteria</taxon>
        <taxon>Bacillati</taxon>
        <taxon>Bacillota</taxon>
        <taxon>Bacilli</taxon>
        <taxon>Bacillales</taxon>
        <taxon>Bacillaceae</taxon>
        <taxon>Priestia</taxon>
    </lineage>
</organism>
<keyword evidence="4 8" id="KW-0378">Hydrolase</keyword>
<sequence length="510" mass="58953">MEQKVIDPAVQRAIAQFKGLDEKISHFSSIIGLADWDQKVMAPKKGRSIFAKATGTLRTEIFKLSVSQEMGDLLAELTLPDNFDLLDEVTKAKVREYRAYYQKSKSIPADLFQEYSILTAQANDAWEEARENNDFACFLPYLEKIVEYKRKFAEIYGYVDHPYDALLDEFEPGLTVKRLDPLFAKLRDSSVKLLERIQQNGKRTQAEVFDQSFAIEKQKEFNRFILPIIGFDLEAGRLDETVHPFAQTVNTGDVRLTTRYLDRNVRSALFGTIHEAGHGIYEQHINPDYEESVLQSGASFGIHESQSRFLENMVGRSKAFWTYFYPKLQGYFPKQLETISVDEFYRAVNTVKPSFIRVEADELTYNLHIMLRYEIEKALISGEIEAKDLPTVWNQKMKDYLGVTPSTDSEGVLQDVHWSFGGIGYFPSYSLGNLYAAQILVTIQRELPEFHNHIENGRFDLIQDWLKENIHQYGKLYTPNELIVKVTGEELNAEYLVEYLEKKYAEVYEL</sequence>
<keyword evidence="2 8" id="KW-0645">Protease</keyword>
<dbReference type="SUPFAM" id="SSF55486">
    <property type="entry name" value="Metalloproteases ('zincins'), catalytic domain"/>
    <property type="match status" value="1"/>
</dbReference>
<evidence type="ECO:0000256" key="7">
    <source>
        <dbReference type="ARBA" id="ARBA00061580"/>
    </source>
</evidence>
<dbReference type="PANTHER" id="PTHR34217:SF1">
    <property type="entry name" value="CARBOXYPEPTIDASE 1"/>
    <property type="match status" value="1"/>
</dbReference>
<keyword evidence="1 8" id="KW-0121">Carboxypeptidase</keyword>
<comment type="similarity">
    <text evidence="7 8">Belongs to the peptidase M32 family.</text>
</comment>
<evidence type="ECO:0000256" key="2">
    <source>
        <dbReference type="ARBA" id="ARBA00022670"/>
    </source>
</evidence>
<dbReference type="CDD" id="cd06460">
    <property type="entry name" value="M32_Taq"/>
    <property type="match status" value="1"/>
</dbReference>
<evidence type="ECO:0000256" key="9">
    <source>
        <dbReference type="PIRSR" id="PIRSR006615-1"/>
    </source>
</evidence>
<dbReference type="PROSITE" id="PS52034">
    <property type="entry name" value="PEPTIDASE_M32"/>
    <property type="match status" value="1"/>
</dbReference>
<dbReference type="FunFam" id="1.10.1370.30:FF:000003">
    <property type="entry name" value="Thermostable carboxypeptidase 1"/>
    <property type="match status" value="1"/>
</dbReference>
<evidence type="ECO:0000256" key="5">
    <source>
        <dbReference type="ARBA" id="ARBA00023049"/>
    </source>
</evidence>
<feature type="binding site" evidence="9">
    <location>
        <position position="278"/>
    </location>
    <ligand>
        <name>Zn(2+)</name>
        <dbReference type="ChEBI" id="CHEBI:29105"/>
        <note>catalytic</note>
    </ligand>
</feature>
<keyword evidence="9" id="KW-0862">Zinc</keyword>
<reference evidence="11 12" key="2">
    <citation type="submission" date="2020-04" db="EMBL/GenBank/DDBJ databases">
        <authorList>
            <person name="Fomenkov A."/>
            <person name="Anton B.P."/>
            <person name="Roberts R.J."/>
        </authorList>
    </citation>
    <scope>NUCLEOTIDE SEQUENCE [LARGE SCALE GENOMIC DNA]</scope>
    <source>
        <strain evidence="11 12">S2</strain>
    </source>
</reference>
<dbReference type="EMBL" id="CP051128">
    <property type="protein sequence ID" value="QIZ07910.1"/>
    <property type="molecule type" value="Genomic_DNA"/>
</dbReference>
<evidence type="ECO:0000256" key="4">
    <source>
        <dbReference type="ARBA" id="ARBA00022801"/>
    </source>
</evidence>
<feature type="active site" description="Proton donor/acceptor" evidence="10">
    <location>
        <position position="275"/>
    </location>
</feature>
<evidence type="ECO:0000256" key="10">
    <source>
        <dbReference type="PIRSR" id="PIRSR006615-2"/>
    </source>
</evidence>
<reference evidence="11 12" key="1">
    <citation type="submission" date="2020-04" db="EMBL/GenBank/DDBJ databases">
        <title>Genome-Wide Identification of 5-Methylcytosine Sites in Bacterial Genomes By High-Throughput Sequencing of MspJI Restriction Fragments.</title>
        <authorList>
            <person name="Wu V."/>
        </authorList>
    </citation>
    <scope>NUCLEOTIDE SEQUENCE [LARGE SCALE GENOMIC DNA]</scope>
    <source>
        <strain evidence="11 12">S2</strain>
    </source>
</reference>
<keyword evidence="5 8" id="KW-0482">Metalloprotease</keyword>
<dbReference type="PANTHER" id="PTHR34217">
    <property type="entry name" value="METAL-DEPENDENT CARBOXYPEPTIDASE"/>
    <property type="match status" value="1"/>
</dbReference>
<protein>
    <recommendedName>
        <fullName evidence="8">Metal-dependent carboxypeptidase</fullName>
        <ecNumber evidence="8">3.4.17.19</ecNumber>
    </recommendedName>
</protein>
<keyword evidence="3 8" id="KW-0479">Metal-binding</keyword>
<dbReference type="EC" id="3.4.17.19" evidence="8"/>
<dbReference type="Gene3D" id="1.10.1370.30">
    <property type="match status" value="1"/>
</dbReference>
<evidence type="ECO:0000256" key="6">
    <source>
        <dbReference type="ARBA" id="ARBA00052755"/>
    </source>
</evidence>
<comment type="function">
    <text evidence="8">Broad specificity carboxypetidase that releases amino acids sequentially from the C-terminus, including neutral, aromatic, polar and basic residues.</text>
</comment>
<dbReference type="PRINTS" id="PR00998">
    <property type="entry name" value="CRBOXYPTASET"/>
</dbReference>
<accession>A0A6H1P2U2</accession>
<evidence type="ECO:0000256" key="1">
    <source>
        <dbReference type="ARBA" id="ARBA00022645"/>
    </source>
</evidence>
<evidence type="ECO:0000313" key="11">
    <source>
        <dbReference type="EMBL" id="QIZ07910.1"/>
    </source>
</evidence>
<feature type="binding site" evidence="9">
    <location>
        <position position="304"/>
    </location>
    <ligand>
        <name>Zn(2+)</name>
        <dbReference type="ChEBI" id="CHEBI:29105"/>
        <note>catalytic</note>
    </ligand>
</feature>
<dbReference type="AlphaFoldDB" id="A0A6H1P2U2"/>
<evidence type="ECO:0000256" key="3">
    <source>
        <dbReference type="ARBA" id="ARBA00022723"/>
    </source>
</evidence>
<dbReference type="GO" id="GO:0004181">
    <property type="term" value="F:metallocarboxypeptidase activity"/>
    <property type="evidence" value="ECO:0007669"/>
    <property type="project" value="UniProtKB-UniRule"/>
</dbReference>
<comment type="catalytic activity">
    <reaction evidence="6 8">
        <text>Release of a C-terminal amino acid with broad specificity, except for -Pro.</text>
        <dbReference type="EC" id="3.4.17.19"/>
    </reaction>
</comment>
<evidence type="ECO:0000313" key="12">
    <source>
        <dbReference type="Proteomes" id="UP000501868"/>
    </source>
</evidence>
<comment type="cofactor">
    <cofactor evidence="9">
        <name>Zn(2+)</name>
        <dbReference type="ChEBI" id="CHEBI:29105"/>
    </cofactor>
    <text evidence="9">Binds 1 zinc ion per subunit.</text>
</comment>
<dbReference type="GO" id="GO:0008270">
    <property type="term" value="F:zinc ion binding"/>
    <property type="evidence" value="ECO:0007669"/>
    <property type="project" value="UniProtKB-ARBA"/>
</dbReference>
<dbReference type="Pfam" id="PF02074">
    <property type="entry name" value="Peptidase_M32"/>
    <property type="match status" value="1"/>
</dbReference>
<feature type="binding site" evidence="9">
    <location>
        <position position="274"/>
    </location>
    <ligand>
        <name>Zn(2+)</name>
        <dbReference type="ChEBI" id="CHEBI:29105"/>
        <note>catalytic</note>
    </ligand>
</feature>
<evidence type="ECO:0000256" key="8">
    <source>
        <dbReference type="PIRNR" id="PIRNR006615"/>
    </source>
</evidence>